<name>A0A8S9I5N1_BRACR</name>
<gene>
    <name evidence="2" type="ORF">F2Q68_00011100</name>
    <name evidence="1" type="ORF">F2Q70_00018095</name>
</gene>
<comment type="caution">
    <text evidence="1">The sequence shown here is derived from an EMBL/GenBank/DDBJ whole genome shotgun (WGS) entry which is preliminary data.</text>
</comment>
<proteinExistence type="predicted"/>
<evidence type="ECO:0008006" key="3">
    <source>
        <dbReference type="Google" id="ProtNLM"/>
    </source>
</evidence>
<evidence type="ECO:0000313" key="1">
    <source>
        <dbReference type="EMBL" id="KAF2565064.1"/>
    </source>
</evidence>
<dbReference type="Proteomes" id="UP000712281">
    <property type="component" value="Unassembled WGS sequence"/>
</dbReference>
<evidence type="ECO:0000313" key="2">
    <source>
        <dbReference type="EMBL" id="KAF2599138.1"/>
    </source>
</evidence>
<dbReference type="EMBL" id="QGKW02000717">
    <property type="protein sequence ID" value="KAF2599138.1"/>
    <property type="molecule type" value="Genomic_DNA"/>
</dbReference>
<dbReference type="EMBL" id="QGKY02001250">
    <property type="protein sequence ID" value="KAF2565064.1"/>
    <property type="molecule type" value="Genomic_DNA"/>
</dbReference>
<organism evidence="1">
    <name type="scientific">Brassica cretica</name>
    <name type="common">Mustard</name>
    <dbReference type="NCBI Taxonomy" id="69181"/>
    <lineage>
        <taxon>Eukaryota</taxon>
        <taxon>Viridiplantae</taxon>
        <taxon>Streptophyta</taxon>
        <taxon>Embryophyta</taxon>
        <taxon>Tracheophyta</taxon>
        <taxon>Spermatophyta</taxon>
        <taxon>Magnoliopsida</taxon>
        <taxon>eudicotyledons</taxon>
        <taxon>Gunneridae</taxon>
        <taxon>Pentapetalae</taxon>
        <taxon>rosids</taxon>
        <taxon>malvids</taxon>
        <taxon>Brassicales</taxon>
        <taxon>Brassicaceae</taxon>
        <taxon>Brassiceae</taxon>
        <taxon>Brassica</taxon>
    </lineage>
</organism>
<dbReference type="AlphaFoldDB" id="A0A8S9I5N1"/>
<protein>
    <recommendedName>
        <fullName evidence="3">CCHC-type domain-containing protein</fullName>
    </recommendedName>
</protein>
<reference evidence="1" key="1">
    <citation type="submission" date="2019-12" db="EMBL/GenBank/DDBJ databases">
        <title>Genome sequencing and annotation of Brassica cretica.</title>
        <authorList>
            <person name="Studholme D.J."/>
            <person name="Sarris P.F."/>
        </authorList>
    </citation>
    <scope>NUCLEOTIDE SEQUENCE</scope>
    <source>
        <strain evidence="2">PFS-001/15</strain>
        <strain evidence="1">PFS-102/07</strain>
        <tissue evidence="1">Leaf</tissue>
    </source>
</reference>
<sequence length="112" mass="13206">MEEEVTSVIHHPRYNEMDLDMFAMNTSTDVKNATAMSTAISAASGQCVSSCREKNQMKQAYDMRFHDPLCYSFGVQGHVRRDCFKFIQEANHRRIRLMRFDRYEDDAMRFHL</sequence>
<accession>A0A8S9I5N1</accession>